<comment type="caution">
    <text evidence="2">The sequence shown here is derived from an EMBL/GenBank/DDBJ whole genome shotgun (WGS) entry which is preliminary data.</text>
</comment>
<evidence type="ECO:0000313" key="3">
    <source>
        <dbReference type="Proteomes" id="UP001605036"/>
    </source>
</evidence>
<feature type="compositionally biased region" description="Basic and acidic residues" evidence="1">
    <location>
        <begin position="65"/>
        <end position="78"/>
    </location>
</feature>
<protein>
    <submittedName>
        <fullName evidence="2">Uncharacterized protein</fullName>
    </submittedName>
</protein>
<feature type="region of interest" description="Disordered" evidence="1">
    <location>
        <begin position="1"/>
        <end position="88"/>
    </location>
</feature>
<organism evidence="2 3">
    <name type="scientific">Riccia fluitans</name>
    <dbReference type="NCBI Taxonomy" id="41844"/>
    <lineage>
        <taxon>Eukaryota</taxon>
        <taxon>Viridiplantae</taxon>
        <taxon>Streptophyta</taxon>
        <taxon>Embryophyta</taxon>
        <taxon>Marchantiophyta</taxon>
        <taxon>Marchantiopsida</taxon>
        <taxon>Marchantiidae</taxon>
        <taxon>Marchantiales</taxon>
        <taxon>Ricciaceae</taxon>
        <taxon>Riccia</taxon>
    </lineage>
</organism>
<feature type="compositionally biased region" description="Basic and acidic residues" evidence="1">
    <location>
        <begin position="37"/>
        <end position="49"/>
    </location>
</feature>
<evidence type="ECO:0000313" key="2">
    <source>
        <dbReference type="EMBL" id="KAL2632107.1"/>
    </source>
</evidence>
<name>A0ABD1YRR1_9MARC</name>
<reference evidence="2 3" key="1">
    <citation type="submission" date="2024-09" db="EMBL/GenBank/DDBJ databases">
        <title>Chromosome-scale assembly of Riccia fluitans.</title>
        <authorList>
            <person name="Paukszto L."/>
            <person name="Sawicki J."/>
            <person name="Karawczyk K."/>
            <person name="Piernik-Szablinska J."/>
            <person name="Szczecinska M."/>
            <person name="Mazdziarz M."/>
        </authorList>
    </citation>
    <scope>NUCLEOTIDE SEQUENCE [LARGE SCALE GENOMIC DNA]</scope>
    <source>
        <strain evidence="2">Rf_01</strain>
        <tissue evidence="2">Aerial parts of the thallus</tissue>
    </source>
</reference>
<dbReference type="Proteomes" id="UP001605036">
    <property type="component" value="Unassembled WGS sequence"/>
</dbReference>
<dbReference type="EMBL" id="JBHFFA010000004">
    <property type="protein sequence ID" value="KAL2632107.1"/>
    <property type="molecule type" value="Genomic_DNA"/>
</dbReference>
<accession>A0ABD1YRR1</accession>
<keyword evidence="3" id="KW-1185">Reference proteome</keyword>
<proteinExistence type="predicted"/>
<gene>
    <name evidence="2" type="ORF">R1flu_016793</name>
</gene>
<dbReference type="AlphaFoldDB" id="A0ABD1YRR1"/>
<evidence type="ECO:0000256" key="1">
    <source>
        <dbReference type="SAM" id="MobiDB-lite"/>
    </source>
</evidence>
<sequence length="128" mass="14209">MVDKDGILVTVEAVPNEEGGPSNIGAEAKPNQRGTKWKQDTPKTPAEKPKSKRKQNATKTPCETIDLRDGSQEAKQEEETVLPEDTSQLPETDIIEQLQLSLAYGEWIFVPILHILEGNWMQVEAEVG</sequence>